<keyword evidence="1" id="KW-0863">Zinc-finger</keyword>
<evidence type="ECO:0000259" key="2">
    <source>
        <dbReference type="PROSITE" id="PS50966"/>
    </source>
</evidence>
<evidence type="ECO:0000313" key="4">
    <source>
        <dbReference type="Proteomes" id="UP001152320"/>
    </source>
</evidence>
<dbReference type="InterPro" id="IPR007527">
    <property type="entry name" value="Znf_SWIM"/>
</dbReference>
<dbReference type="Proteomes" id="UP001152320">
    <property type="component" value="Chromosome 1"/>
</dbReference>
<gene>
    <name evidence="3" type="ORF">HOLleu_02982</name>
</gene>
<evidence type="ECO:0000256" key="1">
    <source>
        <dbReference type="PROSITE-ProRule" id="PRU00325"/>
    </source>
</evidence>
<organism evidence="3 4">
    <name type="scientific">Holothuria leucospilota</name>
    <name type="common">Black long sea cucumber</name>
    <name type="synonym">Mertensiothuria leucospilota</name>
    <dbReference type="NCBI Taxonomy" id="206669"/>
    <lineage>
        <taxon>Eukaryota</taxon>
        <taxon>Metazoa</taxon>
        <taxon>Echinodermata</taxon>
        <taxon>Eleutherozoa</taxon>
        <taxon>Echinozoa</taxon>
        <taxon>Holothuroidea</taxon>
        <taxon>Aspidochirotacea</taxon>
        <taxon>Aspidochirotida</taxon>
        <taxon>Holothuriidae</taxon>
        <taxon>Holothuria</taxon>
    </lineage>
</organism>
<dbReference type="PANTHER" id="PTHR47526:SF4">
    <property type="entry name" value="SWIM-TYPE DOMAIN-CONTAINING PROTEIN"/>
    <property type="match status" value="1"/>
</dbReference>
<accession>A0A9Q1CS04</accession>
<dbReference type="GO" id="GO:0008270">
    <property type="term" value="F:zinc ion binding"/>
    <property type="evidence" value="ECO:0007669"/>
    <property type="project" value="UniProtKB-KW"/>
</dbReference>
<sequence length="306" mass="34389">MQVEHTSVTLTCSQYTSHLSSEELESYQEKINKLGISDPYTSPQILYSPIAAASVDTVPDLEYPDKVNYLIFNPSPYTGKVLKAYKSTDAYKYFQSGWVQDLFVWQLEGHNLYVIKAKVRHSQRLNDPLLHPWVAINKDGTVISAHCNCMAGLGEACSHIAATLFAVSAANSTLKNQSCTSLKCTWSQPSNESKQAAPFERGKDITFTYTSRKRKESQSKAAVSNPIKNYRLDFYKALHESEASEKVPCKSAILALIPEYSDEYIPKAVKFKIPPSLAELYETEFTTYAPTTGRERQSCYAVHEHQ</sequence>
<feature type="domain" description="SWIM-type" evidence="2">
    <location>
        <begin position="132"/>
        <end position="168"/>
    </location>
</feature>
<dbReference type="PROSITE" id="PS50966">
    <property type="entry name" value="ZF_SWIM"/>
    <property type="match status" value="1"/>
</dbReference>
<comment type="caution">
    <text evidence="3">The sequence shown here is derived from an EMBL/GenBank/DDBJ whole genome shotgun (WGS) entry which is preliminary data.</text>
</comment>
<keyword evidence="1" id="KW-0862">Zinc</keyword>
<evidence type="ECO:0000313" key="3">
    <source>
        <dbReference type="EMBL" id="KAJ8049986.1"/>
    </source>
</evidence>
<name>A0A9Q1CS04_HOLLE</name>
<protein>
    <recommendedName>
        <fullName evidence="2">SWIM-type domain-containing protein</fullName>
    </recommendedName>
</protein>
<reference evidence="3" key="1">
    <citation type="submission" date="2021-10" db="EMBL/GenBank/DDBJ databases">
        <title>Tropical sea cucumber genome reveals ecological adaptation and Cuvierian tubules defense mechanism.</title>
        <authorList>
            <person name="Chen T."/>
        </authorList>
    </citation>
    <scope>NUCLEOTIDE SEQUENCE</scope>
    <source>
        <strain evidence="3">Nanhai2018</strain>
        <tissue evidence="3">Muscle</tissue>
    </source>
</reference>
<keyword evidence="1" id="KW-0479">Metal-binding</keyword>
<proteinExistence type="predicted"/>
<dbReference type="EMBL" id="JAIZAY010000001">
    <property type="protein sequence ID" value="KAJ8049986.1"/>
    <property type="molecule type" value="Genomic_DNA"/>
</dbReference>
<dbReference type="OrthoDB" id="6155932at2759"/>
<dbReference type="PANTHER" id="PTHR47526">
    <property type="entry name" value="ATP-DEPENDENT DNA HELICASE"/>
    <property type="match status" value="1"/>
</dbReference>
<keyword evidence="4" id="KW-1185">Reference proteome</keyword>
<dbReference type="AlphaFoldDB" id="A0A9Q1CS04"/>